<organism evidence="3 4">
    <name type="scientific">Fictibacillus arsenicus</name>
    <dbReference type="NCBI Taxonomy" id="255247"/>
    <lineage>
        <taxon>Bacteria</taxon>
        <taxon>Bacillati</taxon>
        <taxon>Bacillota</taxon>
        <taxon>Bacilli</taxon>
        <taxon>Bacillales</taxon>
        <taxon>Fictibacillaceae</taxon>
        <taxon>Fictibacillus</taxon>
    </lineage>
</organism>
<dbReference type="KEGG" id="far:ABE41_001825"/>
<dbReference type="GO" id="GO:0008270">
    <property type="term" value="F:zinc ion binding"/>
    <property type="evidence" value="ECO:0007669"/>
    <property type="project" value="UniProtKB-KW"/>
</dbReference>
<reference evidence="3 4" key="1">
    <citation type="submission" date="2016-08" db="EMBL/GenBank/DDBJ databases">
        <title>Complete genome sequence of Fictibacillus arsenicus G25-54, a strain with toxicity to nematodes and a potential arsenic-resistance activity.</title>
        <authorList>
            <person name="Zheng Z."/>
        </authorList>
    </citation>
    <scope>NUCLEOTIDE SEQUENCE [LARGE SCALE GENOMIC DNA]</scope>
    <source>
        <strain evidence="3 4">G25-54</strain>
    </source>
</reference>
<keyword evidence="1" id="KW-0862">Zinc</keyword>
<keyword evidence="1" id="KW-0479">Metal-binding</keyword>
<feature type="domain" description="SWIM-type" evidence="2">
    <location>
        <begin position="48"/>
        <end position="85"/>
    </location>
</feature>
<name>A0A1B1YZY1_9BACL</name>
<dbReference type="Pfam" id="PF04434">
    <property type="entry name" value="SWIM"/>
    <property type="match status" value="1"/>
</dbReference>
<evidence type="ECO:0000259" key="2">
    <source>
        <dbReference type="PROSITE" id="PS50966"/>
    </source>
</evidence>
<dbReference type="EMBL" id="CP016761">
    <property type="protein sequence ID" value="ANX10752.1"/>
    <property type="molecule type" value="Genomic_DNA"/>
</dbReference>
<dbReference type="AlphaFoldDB" id="A0A1B1YZY1"/>
<dbReference type="STRING" id="255247.ABE41_001825"/>
<evidence type="ECO:0000256" key="1">
    <source>
        <dbReference type="PROSITE-ProRule" id="PRU00325"/>
    </source>
</evidence>
<proteinExistence type="predicted"/>
<gene>
    <name evidence="3" type="ORF">ABE41_001825</name>
</gene>
<accession>A0A1B1YZY1</accession>
<keyword evidence="4" id="KW-1185">Reference proteome</keyword>
<dbReference type="Proteomes" id="UP000077412">
    <property type="component" value="Chromosome"/>
</dbReference>
<dbReference type="PROSITE" id="PS50966">
    <property type="entry name" value="ZF_SWIM"/>
    <property type="match status" value="1"/>
</dbReference>
<sequence>MLLSSIEKHIDHTILNRGLQYYESGYVEELDEIVPGRYEATVTGTEDYFVEVTLKENTIMESYCSCPYNYSHICKHQVAVFFSIREKTPIEQKVKQSLPKMLKELKKNELIDIIVDITNENTDVKKQLLYSLAKPSDEIEEAKKLIKEYIKKARVHGFIHYEKTDLALTGAHHVLNKANNKINNQEYELSIKMSILVLSNIVDMILYCDDSVGTVGQVIHEAIFTVKDAVQEGADSLSESEQKTILELILKEAQNKRYQEVNDEWSYVLIQTCIPLIRNVENRKLIESVLLNLLRPLTRNSWNYEYIKSIQLEIIEQNDRYEDAEKFILDNIEISEFRERAIKNYLHQGYYEKVVELCLEGEKNDKPRPGLIIKWKNHRYEAYEKMGETIKQSDLAIELLLQGMHKYFEIIKRLTPPEQWEKLFQEILSGLKNSRIYVDVLIDENQTGLLLDYCKQNPYDVVNLYPYLIKEHFNEVSSLFREYINIMAGNVSDRRGYKRVCKEIKVYKKACGMENVEELKNALKVKYKQRPAFVDELNKIK</sequence>
<dbReference type="InterPro" id="IPR007527">
    <property type="entry name" value="Znf_SWIM"/>
</dbReference>
<keyword evidence="1" id="KW-0863">Zinc-finger</keyword>
<protein>
    <recommendedName>
        <fullName evidence="2">SWIM-type domain-containing protein</fullName>
    </recommendedName>
</protein>
<evidence type="ECO:0000313" key="3">
    <source>
        <dbReference type="EMBL" id="ANX10752.1"/>
    </source>
</evidence>
<evidence type="ECO:0000313" key="4">
    <source>
        <dbReference type="Proteomes" id="UP000077412"/>
    </source>
</evidence>